<keyword evidence="4" id="KW-0813">Transport</keyword>
<keyword evidence="3" id="KW-0106">Calcium</keyword>
<keyword evidence="1" id="KW-0732">Signal</keyword>
<feature type="domain" description="Calx-beta" evidence="6">
    <location>
        <begin position="172"/>
        <end position="270"/>
    </location>
</feature>
<feature type="domain" description="Calx-beta" evidence="6">
    <location>
        <begin position="283"/>
        <end position="382"/>
    </location>
</feature>
<evidence type="ECO:0000256" key="2">
    <source>
        <dbReference type="ARBA" id="ARBA00022737"/>
    </source>
</evidence>
<dbReference type="InterPro" id="IPR002105">
    <property type="entry name" value="Dockerin_1_rpt"/>
</dbReference>
<dbReference type="PANTHER" id="PTHR11878">
    <property type="entry name" value="SODIUM/CALCIUM EXCHANGER"/>
    <property type="match status" value="1"/>
</dbReference>
<dbReference type="InterPro" id="IPR003644">
    <property type="entry name" value="Calx_beta"/>
</dbReference>
<feature type="domain" description="Calx-beta" evidence="6">
    <location>
        <begin position="850"/>
        <end position="952"/>
    </location>
</feature>
<reference evidence="7 8" key="1">
    <citation type="submission" date="2019-02" db="EMBL/GenBank/DDBJ databases">
        <title>Deep-cultivation of Planctomycetes and their phenomic and genomic characterization uncovers novel biology.</title>
        <authorList>
            <person name="Wiegand S."/>
            <person name="Jogler M."/>
            <person name="Boedeker C."/>
            <person name="Pinto D."/>
            <person name="Vollmers J."/>
            <person name="Rivas-Marin E."/>
            <person name="Kohn T."/>
            <person name="Peeters S.H."/>
            <person name="Heuer A."/>
            <person name="Rast P."/>
            <person name="Oberbeckmann S."/>
            <person name="Bunk B."/>
            <person name="Jeske O."/>
            <person name="Meyerdierks A."/>
            <person name="Storesund J.E."/>
            <person name="Kallscheuer N."/>
            <person name="Luecker S."/>
            <person name="Lage O.M."/>
            <person name="Pohl T."/>
            <person name="Merkel B.J."/>
            <person name="Hornburger P."/>
            <person name="Mueller R.-W."/>
            <person name="Bruemmer F."/>
            <person name="Labrenz M."/>
            <person name="Spormann A.M."/>
            <person name="Op Den Camp H."/>
            <person name="Overmann J."/>
            <person name="Amann R."/>
            <person name="Jetten M.S.M."/>
            <person name="Mascher T."/>
            <person name="Medema M.H."/>
            <person name="Devos D.P."/>
            <person name="Kaster A.-K."/>
            <person name="Ovreas L."/>
            <person name="Rohde M."/>
            <person name="Galperin M.Y."/>
            <person name="Jogler C."/>
        </authorList>
    </citation>
    <scope>NUCLEOTIDE SEQUENCE [LARGE SCALE GENOMIC DNA]</scope>
    <source>
        <strain evidence="7 8">Pla52o</strain>
    </source>
</reference>
<dbReference type="Gene3D" id="2.60.40.2030">
    <property type="match status" value="7"/>
</dbReference>
<sequence length="1229" mass="128971">MSRRITRRNVQRRQLSAELLEDRRLLAVVDLLPALGGATEENGTTIVTASGGSTVRFEATLTSAEQAVRGYQLNFANSANSLVIDEFLQSEAFPEFIDAMINREQGDSIVSSSAETAISAPPTRSLGTFDVMVPLVAGDYRLTINSAGVAQDHRTLVVDAEANSLPITDYGDVILRVSDASETVVTMTTEMQSQLEDAGTVSVNVSLSQVSNEDVIVPFTLSGTATEGTDFTVLSSPLTIPAGSMSADIEFTLIDDLAAESAETIVVTLSTPIGARLGADVVHTLHIVDNDDGTPTAVLSLESPTVQENAGTVNMTVTLSSASEFDVTIPYTVSGSATRDTDFVITPDMIMIPSGQTTATLEIAVTDDFQLENNETVIVRLDPPTNAKLGSPNRQVLTIIDNDQTPPPTVSFRTAALTVGESVGSVSLDVFLSAASDAPITVPLTVSGTATPNTDFTISPNQITFAAGQISASIIVNVIDDTAIEGNETVIVTLGTPTGALLGEIPTKTLTISDDDKAPPPKINIVNSAIRVEEGNKVVIVTVSLSEPTETFVEVPFTITGTATTLKDYASLTDRVGFAAGQVLRSFKLHIFEDNLAEEEETMIVTLGTPNLGELGDVTSTTITIVDNDLVGDYPKVSFSTSQMMVSESNPLVWVTATLSILAPEVIKVPITVTSTATDGSDYVLSQRMLVFERGSSTAALPIEIVNDDQIEPTENIVLTILPPEGLNLGENPTQTISIFDNDSPLPNQPSVGFSTTAQSVNEDDGTISVAVVLTSPSDHDVLIPFVATGTARNGHDFTISASPLLIAAGRTSGTIVVNVIDDKAVDPDETVSITLQTPTGATLGDSITHTITIVDSDSPLPSKPTVNLTEVTRTVSEGDGAITVSVKLSKPSEDVVLVPFRVYGSAIQGSDFTIASNAFTIAPGETTASVTINLIDDTIFEGVETVTVSLDRPTGAKLGSSSTFTGTILDNDADQGDTIVRNPMDRANVIVASSRSTAVLFSATENTELLVGFVETASATTRVRLYDGDMNQIASEAAGLLRASLTADASYALIFEASPVDQTIFVRSSAGANTLSGASINNLVEPTDVDGSGETTTLDALRVVNQLSRQADGESVVAGGLYYDVNADGRVSALDALQVINYLSRNAANRAQEELPGVVLSNINLGSDSPREPQAIPVLETKSPSHSGAEGEALAPQSEGALPELRETKESQIDAVIADIHDALQLLD</sequence>
<dbReference type="SUPFAM" id="SSF63446">
    <property type="entry name" value="Type I dockerin domain"/>
    <property type="match status" value="1"/>
</dbReference>
<evidence type="ECO:0000259" key="6">
    <source>
        <dbReference type="SMART" id="SM00237"/>
    </source>
</evidence>
<keyword evidence="2" id="KW-0677">Repeat</keyword>
<dbReference type="OrthoDB" id="282736at2"/>
<dbReference type="Proteomes" id="UP000316304">
    <property type="component" value="Unassembled WGS sequence"/>
</dbReference>
<dbReference type="PANTHER" id="PTHR11878:SF65">
    <property type="entry name" value="NA_CA-EXCHANGE PROTEIN, ISOFORM G"/>
    <property type="match status" value="1"/>
</dbReference>
<name>A0A5C6CPS8_9BACT</name>
<gene>
    <name evidence="7" type="ORF">Pla52o_13630</name>
</gene>
<dbReference type="InterPro" id="IPR038081">
    <property type="entry name" value="CalX-like_sf"/>
</dbReference>
<dbReference type="GO" id="GO:0004553">
    <property type="term" value="F:hydrolase activity, hydrolyzing O-glycosyl compounds"/>
    <property type="evidence" value="ECO:0007669"/>
    <property type="project" value="InterPro"/>
</dbReference>
<dbReference type="EMBL" id="SJPT01000002">
    <property type="protein sequence ID" value="TWU25066.1"/>
    <property type="molecule type" value="Genomic_DNA"/>
</dbReference>
<proteinExistence type="predicted"/>
<dbReference type="GO" id="GO:0007154">
    <property type="term" value="P:cell communication"/>
    <property type="evidence" value="ECO:0007669"/>
    <property type="project" value="InterPro"/>
</dbReference>
<dbReference type="SUPFAM" id="SSF141072">
    <property type="entry name" value="CalX-like"/>
    <property type="match status" value="7"/>
</dbReference>
<keyword evidence="8" id="KW-1185">Reference proteome</keyword>
<feature type="region of interest" description="Disordered" evidence="5">
    <location>
        <begin position="1182"/>
        <end position="1208"/>
    </location>
</feature>
<dbReference type="Pfam" id="PF00404">
    <property type="entry name" value="Dockerin_1"/>
    <property type="match status" value="1"/>
</dbReference>
<organism evidence="7 8">
    <name type="scientific">Novipirellula galeiformis</name>
    <dbReference type="NCBI Taxonomy" id="2528004"/>
    <lineage>
        <taxon>Bacteria</taxon>
        <taxon>Pseudomonadati</taxon>
        <taxon>Planctomycetota</taxon>
        <taxon>Planctomycetia</taxon>
        <taxon>Pirellulales</taxon>
        <taxon>Pirellulaceae</taxon>
        <taxon>Novipirellula</taxon>
    </lineage>
</organism>
<protein>
    <submittedName>
        <fullName evidence="7">Calx-beta domain protein</fullName>
    </submittedName>
</protein>
<keyword evidence="4" id="KW-0406">Ion transport</keyword>
<dbReference type="GO" id="GO:0030001">
    <property type="term" value="P:metal ion transport"/>
    <property type="evidence" value="ECO:0007669"/>
    <property type="project" value="TreeGrafter"/>
</dbReference>
<dbReference type="Pfam" id="PF03160">
    <property type="entry name" value="Calx-beta"/>
    <property type="match status" value="6"/>
</dbReference>
<feature type="domain" description="Calx-beta" evidence="6">
    <location>
        <begin position="508"/>
        <end position="608"/>
    </location>
</feature>
<dbReference type="GO" id="GO:0016020">
    <property type="term" value="C:membrane"/>
    <property type="evidence" value="ECO:0007669"/>
    <property type="project" value="InterPro"/>
</dbReference>
<dbReference type="RefSeq" id="WP_146593765.1">
    <property type="nucleotide sequence ID" value="NZ_SJPT01000002.1"/>
</dbReference>
<dbReference type="AlphaFoldDB" id="A0A5C6CPS8"/>
<evidence type="ECO:0000256" key="1">
    <source>
        <dbReference type="ARBA" id="ARBA00022729"/>
    </source>
</evidence>
<dbReference type="InterPro" id="IPR036439">
    <property type="entry name" value="Dockerin_dom_sf"/>
</dbReference>
<accession>A0A5C6CPS8</accession>
<dbReference type="SMART" id="SM00237">
    <property type="entry name" value="Calx_beta"/>
    <property type="match status" value="7"/>
</dbReference>
<evidence type="ECO:0000256" key="5">
    <source>
        <dbReference type="SAM" id="MobiDB-lite"/>
    </source>
</evidence>
<dbReference type="InterPro" id="IPR051171">
    <property type="entry name" value="CaCA"/>
</dbReference>
<evidence type="ECO:0000256" key="4">
    <source>
        <dbReference type="ARBA" id="ARBA00023065"/>
    </source>
</evidence>
<feature type="domain" description="Calx-beta" evidence="6">
    <location>
        <begin position="395"/>
        <end position="495"/>
    </location>
</feature>
<comment type="caution">
    <text evidence="7">The sequence shown here is derived from an EMBL/GenBank/DDBJ whole genome shotgun (WGS) entry which is preliminary data.</text>
</comment>
<evidence type="ECO:0000256" key="3">
    <source>
        <dbReference type="ARBA" id="ARBA00022837"/>
    </source>
</evidence>
<evidence type="ECO:0000313" key="8">
    <source>
        <dbReference type="Proteomes" id="UP000316304"/>
    </source>
</evidence>
<feature type="domain" description="Calx-beta" evidence="6">
    <location>
        <begin position="621"/>
        <end position="722"/>
    </location>
</feature>
<evidence type="ECO:0000313" key="7">
    <source>
        <dbReference type="EMBL" id="TWU25066.1"/>
    </source>
</evidence>
<dbReference type="GO" id="GO:0000272">
    <property type="term" value="P:polysaccharide catabolic process"/>
    <property type="evidence" value="ECO:0007669"/>
    <property type="project" value="InterPro"/>
</dbReference>
<feature type="domain" description="Calx-beta" evidence="6">
    <location>
        <begin position="735"/>
        <end position="837"/>
    </location>
</feature>